<dbReference type="EMBL" id="LAZR01014771">
    <property type="protein sequence ID" value="KKM16020.1"/>
    <property type="molecule type" value="Genomic_DNA"/>
</dbReference>
<organism evidence="2">
    <name type="scientific">marine sediment metagenome</name>
    <dbReference type="NCBI Taxonomy" id="412755"/>
    <lineage>
        <taxon>unclassified sequences</taxon>
        <taxon>metagenomes</taxon>
        <taxon>ecological metagenomes</taxon>
    </lineage>
</organism>
<accession>A0A0F9KL87</accession>
<evidence type="ECO:0000256" key="1">
    <source>
        <dbReference type="SAM" id="MobiDB-lite"/>
    </source>
</evidence>
<name>A0A0F9KL87_9ZZZZ</name>
<protein>
    <submittedName>
        <fullName evidence="2">Uncharacterized protein</fullName>
    </submittedName>
</protein>
<feature type="region of interest" description="Disordered" evidence="1">
    <location>
        <begin position="48"/>
        <end position="74"/>
    </location>
</feature>
<proteinExistence type="predicted"/>
<reference evidence="2" key="1">
    <citation type="journal article" date="2015" name="Nature">
        <title>Complex archaea that bridge the gap between prokaryotes and eukaryotes.</title>
        <authorList>
            <person name="Spang A."/>
            <person name="Saw J.H."/>
            <person name="Jorgensen S.L."/>
            <person name="Zaremba-Niedzwiedzka K."/>
            <person name="Martijn J."/>
            <person name="Lind A.E."/>
            <person name="van Eijk R."/>
            <person name="Schleper C."/>
            <person name="Guy L."/>
            <person name="Ettema T.J."/>
        </authorList>
    </citation>
    <scope>NUCLEOTIDE SEQUENCE</scope>
</reference>
<dbReference type="AlphaFoldDB" id="A0A0F9KL87"/>
<sequence length="74" mass="8363">MRAREIRDVVEILVLPSLTRALDELTKKKGSRRVARLLVKQSVDQLRGMVREPEEPESSAEERQHSLGVAGIEV</sequence>
<comment type="caution">
    <text evidence="2">The sequence shown here is derived from an EMBL/GenBank/DDBJ whole genome shotgun (WGS) entry which is preliminary data.</text>
</comment>
<evidence type="ECO:0000313" key="2">
    <source>
        <dbReference type="EMBL" id="KKM16020.1"/>
    </source>
</evidence>
<gene>
    <name evidence="2" type="ORF">LCGC14_1690070</name>
</gene>